<feature type="region of interest" description="Disordered" evidence="1">
    <location>
        <begin position="1"/>
        <end position="82"/>
    </location>
</feature>
<dbReference type="Proteomes" id="UP000612233">
    <property type="component" value="Unassembled WGS sequence"/>
</dbReference>
<name>A0A927BE65_9BACT</name>
<dbReference type="AlphaFoldDB" id="A0A927BE65"/>
<gene>
    <name evidence="2" type="ORF">IC235_14965</name>
</gene>
<proteinExistence type="predicted"/>
<evidence type="ECO:0000313" key="2">
    <source>
        <dbReference type="EMBL" id="MBD2769191.1"/>
    </source>
</evidence>
<protein>
    <submittedName>
        <fullName evidence="2">Uncharacterized protein</fullName>
    </submittedName>
</protein>
<accession>A0A927BE65</accession>
<organism evidence="2 3">
    <name type="scientific">Hymenobacter montanus</name>
    <dbReference type="NCBI Taxonomy" id="2771359"/>
    <lineage>
        <taxon>Bacteria</taxon>
        <taxon>Pseudomonadati</taxon>
        <taxon>Bacteroidota</taxon>
        <taxon>Cytophagia</taxon>
        <taxon>Cytophagales</taxon>
        <taxon>Hymenobacteraceae</taxon>
        <taxon>Hymenobacter</taxon>
    </lineage>
</organism>
<feature type="compositionally biased region" description="Basic and acidic residues" evidence="1">
    <location>
        <begin position="235"/>
        <end position="246"/>
    </location>
</feature>
<dbReference type="EMBL" id="JACXAD010000017">
    <property type="protein sequence ID" value="MBD2769191.1"/>
    <property type="molecule type" value="Genomic_DNA"/>
</dbReference>
<reference evidence="2" key="1">
    <citation type="submission" date="2020-09" db="EMBL/GenBank/DDBJ databases">
        <authorList>
            <person name="Kim M.K."/>
        </authorList>
    </citation>
    <scope>NUCLEOTIDE SEQUENCE</scope>
    <source>
        <strain evidence="2">BT664</strain>
    </source>
</reference>
<evidence type="ECO:0000313" key="3">
    <source>
        <dbReference type="Proteomes" id="UP000612233"/>
    </source>
</evidence>
<dbReference type="RefSeq" id="WP_191005999.1">
    <property type="nucleotide sequence ID" value="NZ_JACXAD010000017.1"/>
</dbReference>
<feature type="compositionally biased region" description="Low complexity" evidence="1">
    <location>
        <begin position="38"/>
        <end position="80"/>
    </location>
</feature>
<comment type="caution">
    <text evidence="2">The sequence shown here is derived from an EMBL/GenBank/DDBJ whole genome shotgun (WGS) entry which is preliminary data.</text>
</comment>
<feature type="region of interest" description="Disordered" evidence="1">
    <location>
        <begin position="147"/>
        <end position="246"/>
    </location>
</feature>
<feature type="compositionally biased region" description="Polar residues" evidence="1">
    <location>
        <begin position="1"/>
        <end position="10"/>
    </location>
</feature>
<sequence length="246" mass="25129">MDNQQNQSGTPMPGDDVRVQNAGTSTGSTGLGNDATVSGGARKSSSARSGAQGASETQASGSNQSNQQNDNQGDGQTGDNILNTALASSKKWIEDSGVLSSVNQFPQNVKEWSNRAVSRVNDLSTTQKVVGGALLAVGIGLLATRKGKSSKSEARYGRQSGSYGRSGYQSTDALGSRRSSYGSSRSESGSAYGSSNYGSSSGSYGANSGSNVSGGMSSNASTGGDFSPRTSESSYRSKSEGFRDIE</sequence>
<feature type="compositionally biased region" description="Polar residues" evidence="1">
    <location>
        <begin position="222"/>
        <end position="234"/>
    </location>
</feature>
<keyword evidence="3" id="KW-1185">Reference proteome</keyword>
<feature type="compositionally biased region" description="Low complexity" evidence="1">
    <location>
        <begin position="157"/>
        <end position="221"/>
    </location>
</feature>
<evidence type="ECO:0000256" key="1">
    <source>
        <dbReference type="SAM" id="MobiDB-lite"/>
    </source>
</evidence>